<evidence type="ECO:0000256" key="1">
    <source>
        <dbReference type="SAM" id="MobiDB-lite"/>
    </source>
</evidence>
<evidence type="ECO:0000313" key="2">
    <source>
        <dbReference type="EMBL" id="RHL10005.1"/>
    </source>
</evidence>
<proteinExistence type="predicted"/>
<accession>A0A415IQW7</accession>
<feature type="region of interest" description="Disordered" evidence="1">
    <location>
        <begin position="1"/>
        <end position="20"/>
    </location>
</feature>
<dbReference type="EMBL" id="QROI01000041">
    <property type="protein sequence ID" value="RHL10005.1"/>
    <property type="molecule type" value="Genomic_DNA"/>
</dbReference>
<comment type="caution">
    <text evidence="2">The sequence shown here is derived from an EMBL/GenBank/DDBJ whole genome shotgun (WGS) entry which is preliminary data.</text>
</comment>
<name>A0A415IQW7_9BACT</name>
<sequence>MQSVSACPMNEADGHTQPGKPGRMIVVARLDKSCRIGNIHTSFVVVCPFHAPVMSFPFWLFLFYGFSPEVFSTQSASVFVYLHFAPFSEPHQSVIFVLGAKVIPGLDGKARSSLLFSVKISSPAGSILTEKPCIP</sequence>
<dbReference type="AlphaFoldDB" id="A0A415IQW7"/>
<dbReference type="Proteomes" id="UP000284916">
    <property type="component" value="Unassembled WGS sequence"/>
</dbReference>
<evidence type="ECO:0000313" key="3">
    <source>
        <dbReference type="Proteomes" id="UP000284916"/>
    </source>
</evidence>
<organism evidence="2 3">
    <name type="scientific">Phocaeicola plebeius</name>
    <dbReference type="NCBI Taxonomy" id="310297"/>
    <lineage>
        <taxon>Bacteria</taxon>
        <taxon>Pseudomonadati</taxon>
        <taxon>Bacteroidota</taxon>
        <taxon>Bacteroidia</taxon>
        <taxon>Bacteroidales</taxon>
        <taxon>Bacteroidaceae</taxon>
        <taxon>Phocaeicola</taxon>
    </lineage>
</organism>
<protein>
    <submittedName>
        <fullName evidence="2">Uncharacterized protein</fullName>
    </submittedName>
</protein>
<gene>
    <name evidence="2" type="ORF">DW035_15675</name>
</gene>
<reference evidence="2 3" key="1">
    <citation type="submission" date="2018-08" db="EMBL/GenBank/DDBJ databases">
        <title>A genome reference for cultivated species of the human gut microbiota.</title>
        <authorList>
            <person name="Zou Y."/>
            <person name="Xue W."/>
            <person name="Luo G."/>
        </authorList>
    </citation>
    <scope>NUCLEOTIDE SEQUENCE [LARGE SCALE GENOMIC DNA]</scope>
    <source>
        <strain evidence="2 3">AF39-11</strain>
    </source>
</reference>